<comment type="caution">
    <text evidence="5">The sequence shown here is derived from an EMBL/GenBank/DDBJ whole genome shotgun (WGS) entry which is preliminary data.</text>
</comment>
<dbReference type="Pfam" id="PF13359">
    <property type="entry name" value="DDE_Tnp_4"/>
    <property type="match status" value="1"/>
</dbReference>
<name>A0ABD2XCC2_9HYME</name>
<organism evidence="5 6">
    <name type="scientific">Trichogramma kaykai</name>
    <dbReference type="NCBI Taxonomy" id="54128"/>
    <lineage>
        <taxon>Eukaryota</taxon>
        <taxon>Metazoa</taxon>
        <taxon>Ecdysozoa</taxon>
        <taxon>Arthropoda</taxon>
        <taxon>Hexapoda</taxon>
        <taxon>Insecta</taxon>
        <taxon>Pterygota</taxon>
        <taxon>Neoptera</taxon>
        <taxon>Endopterygota</taxon>
        <taxon>Hymenoptera</taxon>
        <taxon>Apocrita</taxon>
        <taxon>Proctotrupomorpha</taxon>
        <taxon>Chalcidoidea</taxon>
        <taxon>Trichogrammatidae</taxon>
        <taxon>Trichogramma</taxon>
    </lineage>
</organism>
<dbReference type="Pfam" id="PF13613">
    <property type="entry name" value="HTH_Tnp_4"/>
    <property type="match status" value="1"/>
</dbReference>
<dbReference type="EMBL" id="JBJJXI010000033">
    <property type="protein sequence ID" value="KAL3402753.1"/>
    <property type="molecule type" value="Genomic_DNA"/>
</dbReference>
<evidence type="ECO:0000256" key="2">
    <source>
        <dbReference type="ARBA" id="ARBA00022723"/>
    </source>
</evidence>
<evidence type="ECO:0000313" key="5">
    <source>
        <dbReference type="EMBL" id="KAL3402753.1"/>
    </source>
</evidence>
<evidence type="ECO:0000256" key="1">
    <source>
        <dbReference type="ARBA" id="ARBA00001968"/>
    </source>
</evidence>
<dbReference type="Proteomes" id="UP001627154">
    <property type="component" value="Unassembled WGS sequence"/>
</dbReference>
<dbReference type="AlphaFoldDB" id="A0ABD2XCC2"/>
<dbReference type="PANTHER" id="PTHR23080:SF143">
    <property type="entry name" value="SI:DKEY-56D12.4"/>
    <property type="match status" value="1"/>
</dbReference>
<evidence type="ECO:0000259" key="3">
    <source>
        <dbReference type="Pfam" id="PF13359"/>
    </source>
</evidence>
<reference evidence="5 6" key="1">
    <citation type="journal article" date="2024" name="bioRxiv">
        <title>A reference genome for Trichogramma kaykai: A tiny desert-dwelling parasitoid wasp with competing sex-ratio distorters.</title>
        <authorList>
            <person name="Culotta J."/>
            <person name="Lindsey A.R."/>
        </authorList>
    </citation>
    <scope>NUCLEOTIDE SEQUENCE [LARGE SCALE GENOMIC DNA]</scope>
    <source>
        <strain evidence="5 6">KSX58</strain>
    </source>
</reference>
<keyword evidence="6" id="KW-1185">Reference proteome</keyword>
<accession>A0ABD2XCC2</accession>
<proteinExistence type="predicted"/>
<evidence type="ECO:0000259" key="4">
    <source>
        <dbReference type="Pfam" id="PF13613"/>
    </source>
</evidence>
<protein>
    <recommendedName>
        <fullName evidence="7">DDE Tnp4 domain-containing protein</fullName>
    </recommendedName>
</protein>
<feature type="domain" description="DDE Tnp4" evidence="3">
    <location>
        <begin position="252"/>
        <end position="412"/>
    </location>
</feature>
<gene>
    <name evidence="5" type="ORF">TKK_004353</name>
</gene>
<dbReference type="PANTHER" id="PTHR23080">
    <property type="entry name" value="THAP DOMAIN PROTEIN"/>
    <property type="match status" value="1"/>
</dbReference>
<feature type="domain" description="Transposase Helix-turn-helix" evidence="4">
    <location>
        <begin position="172"/>
        <end position="219"/>
    </location>
</feature>
<evidence type="ECO:0008006" key="7">
    <source>
        <dbReference type="Google" id="ProtNLM"/>
    </source>
</evidence>
<dbReference type="InterPro" id="IPR027806">
    <property type="entry name" value="HARBI1_dom"/>
</dbReference>
<evidence type="ECO:0000313" key="6">
    <source>
        <dbReference type="Proteomes" id="UP001627154"/>
    </source>
</evidence>
<dbReference type="InterPro" id="IPR027805">
    <property type="entry name" value="Transposase_HTH_dom"/>
</dbReference>
<dbReference type="GO" id="GO:0046872">
    <property type="term" value="F:metal ion binding"/>
    <property type="evidence" value="ECO:0007669"/>
    <property type="project" value="UniProtKB-KW"/>
</dbReference>
<keyword evidence="2" id="KW-0479">Metal-binding</keyword>
<comment type="cofactor">
    <cofactor evidence="1">
        <name>a divalent metal cation</name>
        <dbReference type="ChEBI" id="CHEBI:60240"/>
    </cofactor>
</comment>
<sequence>MADTGRIWTQTTNESQIKTLSEIDLDLNTGNVEHVPMPVADDTSILKKDVMTQVEPEELLSDESSSAITHNIILCNLKSTVIDGKINCEAQTQCSESTDSSSKSDAKITEKSIDSFLELFDVFGIRGFKGYDGLNEESLEYITGVSPGVFKLLLKVILKCKCGRFFDNNKKCISQENKLLIFLVKMKTGMTFSAISSFFGIHRTTASTIFYKLLEFLAIACKQFVPWPTQDEARGTTPDCFKPDYSNCRIIIDATEFRIEQPPHIDQQIQTWSYYKSGYRIKYVIGCTPGGLITFMSGGYGGRASDVQITAASKLMQLLESGDIILADKGFPTIQEKLMQNGKHVLTVMPPFIQNHHLDEVQREEQRNIARVRIHIERIMQRIRLYKVVDHFTNKMLPHADSIVFMCCILVNLQPPIIKAEFYN</sequence>